<comment type="caution">
    <text evidence="3">The sequence shown here is derived from an EMBL/GenBank/DDBJ whole genome shotgun (WGS) entry which is preliminary data.</text>
</comment>
<gene>
    <name evidence="3" type="ORF">H8E79_06480</name>
</gene>
<dbReference type="PANTHER" id="PTHR35848:SF6">
    <property type="entry name" value="CUPIN TYPE-2 DOMAIN-CONTAINING PROTEIN"/>
    <property type="match status" value="1"/>
</dbReference>
<keyword evidence="1" id="KW-0479">Metal-binding</keyword>
<protein>
    <submittedName>
        <fullName evidence="3">Cupin domain-containing protein</fullName>
    </submittedName>
</protein>
<dbReference type="GO" id="GO:0046872">
    <property type="term" value="F:metal ion binding"/>
    <property type="evidence" value="ECO:0007669"/>
    <property type="project" value="UniProtKB-KW"/>
</dbReference>
<reference evidence="3 4" key="1">
    <citation type="submission" date="2020-08" db="EMBL/GenBank/DDBJ databases">
        <title>Bridging the membrane lipid divide: bacteria of the FCB group superphylum have the potential to synthesize archaeal ether lipids.</title>
        <authorList>
            <person name="Villanueva L."/>
            <person name="Von Meijenfeldt F.A.B."/>
            <person name="Westbye A.B."/>
            <person name="Yadav S."/>
            <person name="Hopmans E.C."/>
            <person name="Dutilh B.E."/>
            <person name="Sinninghe Damste J.S."/>
        </authorList>
    </citation>
    <scope>NUCLEOTIDE SEQUENCE [LARGE SCALE GENOMIC DNA]</scope>
    <source>
        <strain evidence="3">NIOZ-UU81</strain>
    </source>
</reference>
<feature type="domain" description="Cupin type-1" evidence="2">
    <location>
        <begin position="10"/>
        <end position="125"/>
    </location>
</feature>
<dbReference type="Pfam" id="PF07883">
    <property type="entry name" value="Cupin_2"/>
    <property type="match status" value="1"/>
</dbReference>
<dbReference type="InterPro" id="IPR013096">
    <property type="entry name" value="Cupin_2"/>
</dbReference>
<dbReference type="EMBL" id="JACNLK010000054">
    <property type="protein sequence ID" value="MBC8208796.1"/>
    <property type="molecule type" value="Genomic_DNA"/>
</dbReference>
<dbReference type="CDD" id="cd02222">
    <property type="entry name" value="cupin_TM1459-like"/>
    <property type="match status" value="1"/>
</dbReference>
<evidence type="ECO:0000256" key="1">
    <source>
        <dbReference type="ARBA" id="ARBA00022723"/>
    </source>
</evidence>
<dbReference type="InterPro" id="IPR014710">
    <property type="entry name" value="RmlC-like_jellyroll"/>
</dbReference>
<dbReference type="Gene3D" id="2.60.120.10">
    <property type="entry name" value="Jelly Rolls"/>
    <property type="match status" value="1"/>
</dbReference>
<dbReference type="InterPro" id="IPR051610">
    <property type="entry name" value="GPI/OXD"/>
</dbReference>
<sequence length="125" mass="13151">MTVGKTAVIRSLEDVAANVVPAGTGTSIQVLIGADVAPNFAMRCFTIEPGGGVPAHTNTVEHEQYVISGRGNICIGDQESQVSAGDVVFIPAGVPHWYNCAGDEPFKFLCLIPNEQDTITFMAEG</sequence>
<name>A0A8J6NBK6_9BACT</name>
<dbReference type="PANTHER" id="PTHR35848">
    <property type="entry name" value="OXALATE-BINDING PROTEIN"/>
    <property type="match status" value="1"/>
</dbReference>
<dbReference type="Proteomes" id="UP000599024">
    <property type="component" value="Unassembled WGS sequence"/>
</dbReference>
<evidence type="ECO:0000313" key="4">
    <source>
        <dbReference type="Proteomes" id="UP000599024"/>
    </source>
</evidence>
<proteinExistence type="predicted"/>
<dbReference type="InterPro" id="IPR006045">
    <property type="entry name" value="Cupin_1"/>
</dbReference>
<organism evidence="3 4">
    <name type="scientific">Candidatus Desulfatifera sulfidica</name>
    <dbReference type="NCBI Taxonomy" id="2841691"/>
    <lineage>
        <taxon>Bacteria</taxon>
        <taxon>Pseudomonadati</taxon>
        <taxon>Thermodesulfobacteriota</taxon>
        <taxon>Desulfobulbia</taxon>
        <taxon>Desulfobulbales</taxon>
        <taxon>Desulfobulbaceae</taxon>
        <taxon>Candidatus Desulfatifera</taxon>
    </lineage>
</organism>
<evidence type="ECO:0000313" key="3">
    <source>
        <dbReference type="EMBL" id="MBC8208796.1"/>
    </source>
</evidence>
<dbReference type="SMART" id="SM00835">
    <property type="entry name" value="Cupin_1"/>
    <property type="match status" value="1"/>
</dbReference>
<accession>A0A8J6NBK6</accession>
<dbReference type="AlphaFoldDB" id="A0A8J6NBK6"/>
<dbReference type="InterPro" id="IPR011051">
    <property type="entry name" value="RmlC_Cupin_sf"/>
</dbReference>
<evidence type="ECO:0000259" key="2">
    <source>
        <dbReference type="SMART" id="SM00835"/>
    </source>
</evidence>
<dbReference type="SUPFAM" id="SSF51182">
    <property type="entry name" value="RmlC-like cupins"/>
    <property type="match status" value="1"/>
</dbReference>